<evidence type="ECO:0000256" key="11">
    <source>
        <dbReference type="PIRNR" id="PIRNR001461"/>
    </source>
</evidence>
<organism evidence="15 16">
    <name type="scientific">Adlercreutzia equolifaciens subsp. celatus</name>
    <dbReference type="NCBI Taxonomy" id="394340"/>
    <lineage>
        <taxon>Bacteria</taxon>
        <taxon>Bacillati</taxon>
        <taxon>Actinomycetota</taxon>
        <taxon>Coriobacteriia</taxon>
        <taxon>Eggerthellales</taxon>
        <taxon>Eggerthellaceae</taxon>
        <taxon>Adlercreutzia</taxon>
    </lineage>
</organism>
<evidence type="ECO:0000256" key="1">
    <source>
        <dbReference type="ARBA" id="ARBA00001782"/>
    </source>
</evidence>
<feature type="binding site" evidence="10 14">
    <location>
        <position position="10"/>
    </location>
    <ligand>
        <name>substrate</name>
    </ligand>
</feature>
<evidence type="ECO:0000256" key="5">
    <source>
        <dbReference type="ARBA" id="ARBA00001954"/>
    </source>
</evidence>
<feature type="binding site" evidence="10 13">
    <location>
        <position position="37"/>
    </location>
    <ligand>
        <name>a divalent metal cation</name>
        <dbReference type="ChEBI" id="CHEBI:60240"/>
    </ligand>
</feature>
<dbReference type="Pfam" id="PF00834">
    <property type="entry name" value="Ribul_P_3_epim"/>
    <property type="match status" value="1"/>
</dbReference>
<feature type="binding site" evidence="10 13">
    <location>
        <position position="180"/>
    </location>
    <ligand>
        <name>a divalent metal cation</name>
        <dbReference type="ChEBI" id="CHEBI:60240"/>
    </ligand>
</feature>
<dbReference type="EC" id="5.1.3.1" evidence="7 10"/>
<comment type="cofactor">
    <cofactor evidence="4">
        <name>Zn(2+)</name>
        <dbReference type="ChEBI" id="CHEBI:29105"/>
    </cofactor>
</comment>
<proteinExistence type="inferred from homology"/>
<evidence type="ECO:0000256" key="4">
    <source>
        <dbReference type="ARBA" id="ARBA00001947"/>
    </source>
</evidence>
<dbReference type="GO" id="GO:0006098">
    <property type="term" value="P:pentose-phosphate shunt"/>
    <property type="evidence" value="ECO:0007669"/>
    <property type="project" value="UniProtKB-UniRule"/>
</dbReference>
<dbReference type="PIRSF" id="PIRSF001461">
    <property type="entry name" value="RPE"/>
    <property type="match status" value="1"/>
</dbReference>
<dbReference type="AlphaFoldDB" id="A0A369NVK5"/>
<dbReference type="FunFam" id="3.20.20.70:FF:000004">
    <property type="entry name" value="Ribulose-phosphate 3-epimerase"/>
    <property type="match status" value="1"/>
</dbReference>
<dbReference type="GO" id="GO:0046872">
    <property type="term" value="F:metal ion binding"/>
    <property type="evidence" value="ECO:0007669"/>
    <property type="project" value="UniProtKB-UniRule"/>
</dbReference>
<dbReference type="PANTHER" id="PTHR11749">
    <property type="entry name" value="RIBULOSE-5-PHOSPHATE-3-EPIMERASE"/>
    <property type="match status" value="1"/>
</dbReference>
<evidence type="ECO:0000256" key="3">
    <source>
        <dbReference type="ARBA" id="ARBA00001941"/>
    </source>
</evidence>
<comment type="cofactor">
    <cofactor evidence="5">
        <name>Fe(2+)</name>
        <dbReference type="ChEBI" id="CHEBI:29033"/>
    </cofactor>
</comment>
<evidence type="ECO:0000313" key="16">
    <source>
        <dbReference type="Proteomes" id="UP000253805"/>
    </source>
</evidence>
<dbReference type="HAMAP" id="MF_02227">
    <property type="entry name" value="RPE"/>
    <property type="match status" value="1"/>
</dbReference>
<dbReference type="EMBL" id="PPUT01000032">
    <property type="protein sequence ID" value="RDC42168.1"/>
    <property type="molecule type" value="Genomic_DNA"/>
</dbReference>
<comment type="cofactor">
    <cofactor evidence="3">
        <name>Co(2+)</name>
        <dbReference type="ChEBI" id="CHEBI:48828"/>
    </cofactor>
</comment>
<dbReference type="CDD" id="cd00429">
    <property type="entry name" value="RPE"/>
    <property type="match status" value="1"/>
</dbReference>
<comment type="caution">
    <text evidence="15">The sequence shown here is derived from an EMBL/GenBank/DDBJ whole genome shotgun (WGS) entry which is preliminary data.</text>
</comment>
<evidence type="ECO:0000256" key="6">
    <source>
        <dbReference type="ARBA" id="ARBA00009541"/>
    </source>
</evidence>
<comment type="similarity">
    <text evidence="6 10 11">Belongs to the ribulose-phosphate 3-epimerase family.</text>
</comment>
<evidence type="ECO:0000256" key="7">
    <source>
        <dbReference type="ARBA" id="ARBA00013188"/>
    </source>
</evidence>
<feature type="binding site" evidence="10 14">
    <location>
        <position position="68"/>
    </location>
    <ligand>
        <name>substrate</name>
    </ligand>
</feature>
<evidence type="ECO:0000256" key="8">
    <source>
        <dbReference type="ARBA" id="ARBA00022723"/>
    </source>
</evidence>
<dbReference type="RefSeq" id="WP_114549621.1">
    <property type="nucleotide sequence ID" value="NZ_PPUT01000032.1"/>
</dbReference>
<feature type="binding site" evidence="10 13">
    <location>
        <position position="68"/>
    </location>
    <ligand>
        <name>a divalent metal cation</name>
        <dbReference type="ChEBI" id="CHEBI:60240"/>
    </ligand>
</feature>
<feature type="active site" description="Proton donor" evidence="10 12">
    <location>
        <position position="180"/>
    </location>
</feature>
<dbReference type="SUPFAM" id="SSF51366">
    <property type="entry name" value="Ribulose-phoshate binding barrel"/>
    <property type="match status" value="1"/>
</dbReference>
<dbReference type="NCBIfam" id="TIGR01163">
    <property type="entry name" value="rpe"/>
    <property type="match status" value="1"/>
</dbReference>
<keyword evidence="9 10" id="KW-0413">Isomerase</keyword>
<evidence type="ECO:0000256" key="10">
    <source>
        <dbReference type="HAMAP-Rule" id="MF_02227"/>
    </source>
</evidence>
<keyword evidence="13" id="KW-0170">Cobalt</keyword>
<evidence type="ECO:0000256" key="2">
    <source>
        <dbReference type="ARBA" id="ARBA00001936"/>
    </source>
</evidence>
<accession>A0A369NVK5</accession>
<keyword evidence="8 10" id="KW-0479">Metal-binding</keyword>
<dbReference type="Gene3D" id="3.20.20.70">
    <property type="entry name" value="Aldolase class I"/>
    <property type="match status" value="1"/>
</dbReference>
<comment type="function">
    <text evidence="10">Catalyzes the reversible epimerization of D-ribulose 5-phosphate to D-xylulose 5-phosphate.</text>
</comment>
<comment type="cofactor">
    <cofactor evidence="2">
        <name>Mn(2+)</name>
        <dbReference type="ChEBI" id="CHEBI:29035"/>
    </cofactor>
</comment>
<dbReference type="InterPro" id="IPR000056">
    <property type="entry name" value="Ribul_P_3_epim-like"/>
</dbReference>
<evidence type="ECO:0000256" key="12">
    <source>
        <dbReference type="PIRSR" id="PIRSR001461-1"/>
    </source>
</evidence>
<dbReference type="GO" id="GO:0019323">
    <property type="term" value="P:pentose catabolic process"/>
    <property type="evidence" value="ECO:0007669"/>
    <property type="project" value="UniProtKB-UniRule"/>
</dbReference>
<dbReference type="InterPro" id="IPR011060">
    <property type="entry name" value="RibuloseP-bd_barrel"/>
</dbReference>
<evidence type="ECO:0000256" key="9">
    <source>
        <dbReference type="ARBA" id="ARBA00023235"/>
    </source>
</evidence>
<comment type="catalytic activity">
    <reaction evidence="1 10 11">
        <text>D-ribulose 5-phosphate = D-xylulose 5-phosphate</text>
        <dbReference type="Rhea" id="RHEA:13677"/>
        <dbReference type="ChEBI" id="CHEBI:57737"/>
        <dbReference type="ChEBI" id="CHEBI:58121"/>
        <dbReference type="EC" id="5.1.3.1"/>
    </reaction>
</comment>
<feature type="binding site" evidence="10 13">
    <location>
        <position position="35"/>
    </location>
    <ligand>
        <name>a divalent metal cation</name>
        <dbReference type="ChEBI" id="CHEBI:60240"/>
    </ligand>
</feature>
<feature type="binding site" evidence="14">
    <location>
        <position position="182"/>
    </location>
    <ligand>
        <name>substrate</name>
    </ligand>
</feature>
<comment type="cofactor">
    <cofactor evidence="10 13">
        <name>a divalent metal cation</name>
        <dbReference type="ChEBI" id="CHEBI:60240"/>
    </cofactor>
    <text evidence="10 13">Binds 1 divalent metal cation per subunit.</text>
</comment>
<keyword evidence="13" id="KW-0464">Manganese</keyword>
<dbReference type="GO" id="GO:0005737">
    <property type="term" value="C:cytoplasm"/>
    <property type="evidence" value="ECO:0007669"/>
    <property type="project" value="UniProtKB-ARBA"/>
</dbReference>
<evidence type="ECO:0000256" key="13">
    <source>
        <dbReference type="PIRSR" id="PIRSR001461-2"/>
    </source>
</evidence>
<feature type="active site" description="Proton acceptor" evidence="10 12">
    <location>
        <position position="37"/>
    </location>
</feature>
<comment type="caution">
    <text evidence="10">Lacks conserved residue(s) required for the propagation of feature annotation.</text>
</comment>
<sequence>MYQPVKIAPSILSADFMNLGRDIRMIEEGGAAFVHIDVMDGHFVPNLTMGVPLLKQLKPATNLLCDVHLMIDNPLDELPWFIDAGADLLNVHVEALDEADLARAIAQIHEAGLLAAAALKPKTPVSALSPVIAELDMALVMSVEPGFSGQSYIAGSDLKVAEVVQMARAAGNEELLIQVDGGIGLSTAPLVAAAGADVLVCGNAVFKADDPQAAIGAVKGAADEAREAALARGQWD</sequence>
<dbReference type="InterPro" id="IPR026019">
    <property type="entry name" value="Ribul_P_3_epim"/>
</dbReference>
<dbReference type="GO" id="GO:0004750">
    <property type="term" value="F:D-ribulose-phosphate 3-epimerase activity"/>
    <property type="evidence" value="ECO:0007669"/>
    <property type="project" value="UniProtKB-UniRule"/>
</dbReference>
<keyword evidence="13" id="KW-0862">Zinc</keyword>
<dbReference type="NCBIfam" id="NF004076">
    <property type="entry name" value="PRK05581.1-4"/>
    <property type="match status" value="1"/>
</dbReference>
<gene>
    <name evidence="10 15" type="primary">rpe</name>
    <name evidence="15" type="ORF">C1850_10240</name>
</gene>
<evidence type="ECO:0000313" key="15">
    <source>
        <dbReference type="EMBL" id="RDC42168.1"/>
    </source>
</evidence>
<keyword evidence="10 11" id="KW-0119">Carbohydrate metabolism</keyword>
<comment type="pathway">
    <text evidence="10">Carbohydrate degradation.</text>
</comment>
<dbReference type="PROSITE" id="PS01085">
    <property type="entry name" value="RIBUL_P_3_EPIMER_1"/>
    <property type="match status" value="1"/>
</dbReference>
<protein>
    <recommendedName>
        <fullName evidence="7 10">Ribulose-phosphate 3-epimerase</fullName>
        <ecNumber evidence="7 10">5.1.3.1</ecNumber>
    </recommendedName>
</protein>
<feature type="binding site" evidence="10">
    <location>
        <begin position="180"/>
        <end position="182"/>
    </location>
    <ligand>
        <name>substrate</name>
    </ligand>
</feature>
<evidence type="ECO:0000256" key="14">
    <source>
        <dbReference type="PIRSR" id="PIRSR001461-3"/>
    </source>
</evidence>
<feature type="binding site" evidence="10 14">
    <location>
        <begin position="146"/>
        <end position="149"/>
    </location>
    <ligand>
        <name>substrate</name>
    </ligand>
</feature>
<reference evidence="15 16" key="1">
    <citation type="journal article" date="2018" name="Elife">
        <title>Discovery and characterization of a prevalent human gut bacterial enzyme sufficient for the inactivation of a family of plant toxins.</title>
        <authorList>
            <person name="Koppel N."/>
            <person name="Bisanz J.E."/>
            <person name="Pandelia M.E."/>
            <person name="Turnbaugh P.J."/>
            <person name="Balskus E.P."/>
        </authorList>
    </citation>
    <scope>NUCLEOTIDE SEQUENCE [LARGE SCALE GENOMIC DNA]</scope>
    <source>
        <strain evidence="15 16">OB21 GAM 11</strain>
    </source>
</reference>
<dbReference type="Proteomes" id="UP000253805">
    <property type="component" value="Unassembled WGS sequence"/>
</dbReference>
<name>A0A369NVK5_9ACTN</name>
<dbReference type="InterPro" id="IPR013785">
    <property type="entry name" value="Aldolase_TIM"/>
</dbReference>